<keyword evidence="5 7" id="KW-1133">Transmembrane helix</keyword>
<evidence type="ECO:0000313" key="12">
    <source>
        <dbReference type="EnsemblMetazoa" id="PHUM153280-PA"/>
    </source>
</evidence>
<keyword evidence="3" id="KW-1003">Cell membrane</keyword>
<dbReference type="Proteomes" id="UP000009046">
    <property type="component" value="Unassembled WGS sequence"/>
</dbReference>
<dbReference type="PANTHER" id="PTHR10590">
    <property type="entry name" value="SODIUM/NUCLEOSIDE COTRANSPORTER"/>
    <property type="match status" value="1"/>
</dbReference>
<dbReference type="KEGG" id="phu:Phum_PHUM153280"/>
<evidence type="ECO:0000256" key="1">
    <source>
        <dbReference type="ARBA" id="ARBA00004651"/>
    </source>
</evidence>
<evidence type="ECO:0000256" key="7">
    <source>
        <dbReference type="SAM" id="Phobius"/>
    </source>
</evidence>
<feature type="transmembrane region" description="Helical" evidence="7">
    <location>
        <begin position="582"/>
        <end position="601"/>
    </location>
</feature>
<evidence type="ECO:0000259" key="8">
    <source>
        <dbReference type="Pfam" id="PF01773"/>
    </source>
</evidence>
<dbReference type="InterPro" id="IPR008276">
    <property type="entry name" value="C_nuclsd_transpt"/>
</dbReference>
<dbReference type="Pfam" id="PF07662">
    <property type="entry name" value="Nucleos_tra2_C"/>
    <property type="match status" value="1"/>
</dbReference>
<accession>E0VFA2</accession>
<reference evidence="11" key="1">
    <citation type="submission" date="2007-04" db="EMBL/GenBank/DDBJ databases">
        <title>Annotation of Pediculus humanus corporis strain USDA.</title>
        <authorList>
            <person name="Kirkness E."/>
            <person name="Hannick L."/>
            <person name="Hass B."/>
            <person name="Bruggner R."/>
            <person name="Lawson D."/>
            <person name="Bidwell S."/>
            <person name="Joardar V."/>
            <person name="Caler E."/>
            <person name="Walenz B."/>
            <person name="Inman J."/>
            <person name="Schobel S."/>
            <person name="Galinsky K."/>
            <person name="Amedeo P."/>
            <person name="Strausberg R."/>
        </authorList>
    </citation>
    <scope>NUCLEOTIDE SEQUENCE</scope>
    <source>
        <strain evidence="11">USDA</strain>
    </source>
</reference>
<dbReference type="eggNOG" id="KOG3747">
    <property type="taxonomic scope" value="Eukaryota"/>
</dbReference>
<dbReference type="HOGENOM" id="CLU_016813_3_1_1"/>
<dbReference type="PANTHER" id="PTHR10590:SF4">
    <property type="entry name" value="SOLUTE CARRIER FAMILY 28 MEMBER 3"/>
    <property type="match status" value="1"/>
</dbReference>
<dbReference type="RefSeq" id="XP_002424796.1">
    <property type="nucleotide sequence ID" value="XM_002424751.1"/>
</dbReference>
<feature type="domain" description="Nucleoside transporter/FeoB GTPase Gate" evidence="10">
    <location>
        <begin position="288"/>
        <end position="385"/>
    </location>
</feature>
<dbReference type="OrthoDB" id="6075923at2759"/>
<evidence type="ECO:0000256" key="3">
    <source>
        <dbReference type="ARBA" id="ARBA00022475"/>
    </source>
</evidence>
<dbReference type="InterPro" id="IPR011657">
    <property type="entry name" value="CNT_C_dom"/>
</dbReference>
<protein>
    <submittedName>
        <fullName evidence="11 12">Sodium/nucleoside cotransporter, putative</fullName>
    </submittedName>
</protein>
<comment type="similarity">
    <text evidence="2">Belongs to the concentrative nucleoside transporter (CNT) (TC 2.A.41) family.</text>
</comment>
<evidence type="ECO:0000313" key="11">
    <source>
        <dbReference type="EMBL" id="EEB12058.1"/>
    </source>
</evidence>
<gene>
    <name evidence="12" type="primary">8236448</name>
    <name evidence="11" type="ORF">Phum_PHUM153280</name>
</gene>
<dbReference type="OMA" id="DKMYELF"/>
<dbReference type="Pfam" id="PF07670">
    <property type="entry name" value="Gate"/>
    <property type="match status" value="1"/>
</dbReference>
<dbReference type="AlphaFoldDB" id="E0VFA2"/>
<keyword evidence="4 7" id="KW-0812">Transmembrane</keyword>
<keyword evidence="6 7" id="KW-0472">Membrane</keyword>
<feature type="transmembrane region" description="Helical" evidence="7">
    <location>
        <begin position="542"/>
        <end position="567"/>
    </location>
</feature>
<comment type="subcellular location">
    <subcellularLocation>
        <location evidence="1">Cell membrane</location>
        <topology evidence="1">Multi-pass membrane protein</topology>
    </subcellularLocation>
</comment>
<dbReference type="STRING" id="121224.E0VFA2"/>
<keyword evidence="13" id="KW-1185">Reference proteome</keyword>
<evidence type="ECO:0000259" key="10">
    <source>
        <dbReference type="Pfam" id="PF07670"/>
    </source>
</evidence>
<dbReference type="Pfam" id="PF01773">
    <property type="entry name" value="Nucleos_tra2_N"/>
    <property type="match status" value="1"/>
</dbReference>
<organism>
    <name type="scientific">Pediculus humanus subsp. corporis</name>
    <name type="common">Body louse</name>
    <dbReference type="NCBI Taxonomy" id="121224"/>
    <lineage>
        <taxon>Eukaryota</taxon>
        <taxon>Metazoa</taxon>
        <taxon>Ecdysozoa</taxon>
        <taxon>Arthropoda</taxon>
        <taxon>Hexapoda</taxon>
        <taxon>Insecta</taxon>
        <taxon>Pterygota</taxon>
        <taxon>Neoptera</taxon>
        <taxon>Paraneoptera</taxon>
        <taxon>Psocodea</taxon>
        <taxon>Troctomorpha</taxon>
        <taxon>Phthiraptera</taxon>
        <taxon>Anoplura</taxon>
        <taxon>Pediculidae</taxon>
        <taxon>Pediculus</taxon>
    </lineage>
</organism>
<feature type="transmembrane region" description="Helical" evidence="7">
    <location>
        <begin position="362"/>
        <end position="382"/>
    </location>
</feature>
<feature type="transmembrane region" description="Helical" evidence="7">
    <location>
        <begin position="93"/>
        <end position="111"/>
    </location>
</feature>
<proteinExistence type="inferred from homology"/>
<sequence length="602" mass="66056">MKGIVNSGFIAENEDHKVKVEEDSFELKDEVNGKDISSSLQNTESNNNYKNNNINNDDDNVNILAKIIIKTRTVIKKKFSGSNSSGTFSFWKIFSHGVFLAILAASIVKYFKSGVTNIDWCEGVGFLWILYFLTYCFLLYSIIKKYAGNKLETRFVKITGKILSLSNNKYVRGILYAIPIIALATYVALFPGKSGRRIFSFLGIVVFTLFGFIFSKYPGHIKWRTVIAGMALQFVFGLITINWEGGRKILECIGSKVTQFLLYSEQGALFVYGHLSQPHDNHGPIFAFSVLPVIFFLSFSINILNYYGILQWFIIKISTVVKVVMNTTACESVNAVASIFLGMTETPILIKSYIKDLTESEICAILCAGWSTVAGVVMAAYIKFGVKASHLISASFMSAPASLSFSKLFYPETNVSKTCLNKLVLEKEDASNGLDAATRGAISAISMVLGIVANIIAVLSFVAFIDGVLMWLGLVIGIEELSLKLILGKIFIPVSFLIGVDTESLEEVSYLIGIKTVANEFQAYLELSELIKQEKLSERSEILATYALCGFSNFGSIGISVGVFSAIEPSQSSAVTKVACRAFIAANIVCFLTACIAGCIIQ</sequence>
<dbReference type="EMBL" id="DS235110">
    <property type="protein sequence ID" value="EEB12058.1"/>
    <property type="molecule type" value="Genomic_DNA"/>
</dbReference>
<evidence type="ECO:0000259" key="9">
    <source>
        <dbReference type="Pfam" id="PF07662"/>
    </source>
</evidence>
<feature type="domain" description="Concentrative nucleoside transporter C-terminal" evidence="9">
    <location>
        <begin position="390"/>
        <end position="598"/>
    </location>
</feature>
<dbReference type="EMBL" id="AAZO01001787">
    <property type="status" value="NOT_ANNOTATED_CDS"/>
    <property type="molecule type" value="Genomic_DNA"/>
</dbReference>
<reference evidence="11" key="2">
    <citation type="submission" date="2007-04" db="EMBL/GenBank/DDBJ databases">
        <title>The genome of the human body louse.</title>
        <authorList>
            <consortium name="The Human Body Louse Genome Consortium"/>
            <person name="Kirkness E."/>
            <person name="Walenz B."/>
            <person name="Hass B."/>
            <person name="Bruggner R."/>
            <person name="Strausberg R."/>
        </authorList>
    </citation>
    <scope>NUCLEOTIDE SEQUENCE</scope>
    <source>
        <strain evidence="11">USDA</strain>
    </source>
</reference>
<dbReference type="InterPro" id="IPR011642">
    <property type="entry name" value="Gate_dom"/>
</dbReference>
<feature type="transmembrane region" description="Helical" evidence="7">
    <location>
        <begin position="221"/>
        <end position="241"/>
    </location>
</feature>
<dbReference type="EnsemblMetazoa" id="PHUM153280-RA">
    <property type="protein sequence ID" value="PHUM153280-PA"/>
    <property type="gene ID" value="PHUM153280"/>
</dbReference>
<feature type="transmembrane region" description="Helical" evidence="7">
    <location>
        <begin position="198"/>
        <end position="215"/>
    </location>
</feature>
<evidence type="ECO:0000256" key="2">
    <source>
        <dbReference type="ARBA" id="ARBA00009033"/>
    </source>
</evidence>
<evidence type="ECO:0000256" key="4">
    <source>
        <dbReference type="ARBA" id="ARBA00022692"/>
    </source>
</evidence>
<dbReference type="VEuPathDB" id="VectorBase:PHUM153280"/>
<feature type="transmembrane region" description="Helical" evidence="7">
    <location>
        <begin position="285"/>
        <end position="307"/>
    </location>
</feature>
<evidence type="ECO:0000313" key="13">
    <source>
        <dbReference type="Proteomes" id="UP000009046"/>
    </source>
</evidence>
<evidence type="ECO:0000256" key="5">
    <source>
        <dbReference type="ARBA" id="ARBA00022989"/>
    </source>
</evidence>
<dbReference type="GO" id="GO:0005415">
    <property type="term" value="F:nucleoside:sodium symporter activity"/>
    <property type="evidence" value="ECO:0007669"/>
    <property type="project" value="TreeGrafter"/>
</dbReference>
<feature type="transmembrane region" description="Helical" evidence="7">
    <location>
        <begin position="441"/>
        <end position="462"/>
    </location>
</feature>
<dbReference type="GeneID" id="8236448"/>
<reference evidence="12" key="3">
    <citation type="submission" date="2021-02" db="UniProtKB">
        <authorList>
            <consortium name="EnsemblMetazoa"/>
        </authorList>
    </citation>
    <scope>IDENTIFICATION</scope>
    <source>
        <strain evidence="12">USDA</strain>
    </source>
</reference>
<dbReference type="CTD" id="8236448"/>
<feature type="transmembrane region" description="Helical" evidence="7">
    <location>
        <begin position="123"/>
        <end position="143"/>
    </location>
</feature>
<dbReference type="GO" id="GO:0005886">
    <property type="term" value="C:plasma membrane"/>
    <property type="evidence" value="ECO:0007669"/>
    <property type="project" value="UniProtKB-SubCell"/>
</dbReference>
<feature type="transmembrane region" description="Helical" evidence="7">
    <location>
        <begin position="173"/>
        <end position="191"/>
    </location>
</feature>
<dbReference type="InterPro" id="IPR002668">
    <property type="entry name" value="CNT_N_dom"/>
</dbReference>
<feature type="domain" description="Concentrative nucleoside transporter N-terminal" evidence="8">
    <location>
        <begin position="202"/>
        <end position="275"/>
    </location>
</feature>
<dbReference type="InParanoid" id="E0VFA2"/>
<name>E0VFA2_PEDHC</name>
<evidence type="ECO:0000256" key="6">
    <source>
        <dbReference type="ARBA" id="ARBA00023136"/>
    </source>
</evidence>